<keyword evidence="5" id="KW-1185">Reference proteome</keyword>
<protein>
    <submittedName>
        <fullName evidence="4">DUF1016 domain-containing protein</fullName>
    </submittedName>
</protein>
<keyword evidence="1" id="KW-0175">Coiled coil</keyword>
<gene>
    <name evidence="4" type="ORF">HZS81_09835</name>
</gene>
<proteinExistence type="predicted"/>
<organism evidence="4 5">
    <name type="scientific">Vreelandella salicampi</name>
    <dbReference type="NCBI Taxonomy" id="1449798"/>
    <lineage>
        <taxon>Bacteria</taxon>
        <taxon>Pseudomonadati</taxon>
        <taxon>Pseudomonadota</taxon>
        <taxon>Gammaproteobacteria</taxon>
        <taxon>Oceanospirillales</taxon>
        <taxon>Halomonadaceae</taxon>
        <taxon>Vreelandella</taxon>
    </lineage>
</organism>
<comment type="caution">
    <text evidence="4">The sequence shown here is derived from an EMBL/GenBank/DDBJ whole genome shotgun (WGS) entry which is preliminary data.</text>
</comment>
<accession>A0A7Z0LLB6</accession>
<dbReference type="PANTHER" id="PTHR30547:SF5">
    <property type="entry name" value="NUCLEASE YHCG-RELATED"/>
    <property type="match status" value="1"/>
</dbReference>
<feature type="coiled-coil region" evidence="1">
    <location>
        <begin position="326"/>
        <end position="353"/>
    </location>
</feature>
<feature type="domain" description="YhcG N-terminal" evidence="3">
    <location>
        <begin position="21"/>
        <end position="155"/>
    </location>
</feature>
<sequence>MVSDTDKTPQARDPSPRLVSEIRELIATARQQVVQTVNSTMVQTYWHIGRLIVEEEQQGESRATYGKQQLQRLSGELTREFGKGFDVTNLRNMRRFYEVFPKRDALRPELSWTHYRILLRIENPQAREWYMAEAASQHWSSRALERQISTLYYERLLSSQDRAAVQQEAEHQTRPLAEHNARHYLRDPYILDFLDLPAARYLEADLERGLIDNLQAFLLELGKGFAFVARQQRISTDDQDFYIDLVFYNFKLKCFLLVDLKLGKLTHQDVGQMDSYIRIYDQHYKGDDDNPTIGLILCSQKSEAVVKYSVLTDSEQMFAAKYHPYLPTEEELRRELERERSLVQQQIEQAKTLGETND</sequence>
<dbReference type="InterPro" id="IPR009362">
    <property type="entry name" value="YhcG_C"/>
</dbReference>
<dbReference type="Gene3D" id="3.40.1350.10">
    <property type="match status" value="1"/>
</dbReference>
<reference evidence="4 5" key="1">
    <citation type="journal article" date="2015" name="Int. J. Syst. Evol. Microbiol.">
        <title>Halomonas salicampi sp. nov., a halotolerant and alkalitolerant bacterium isolated from a saltern soil.</title>
        <authorList>
            <person name="Lee J.C."/>
            <person name="Kim Y.S."/>
            <person name="Yun B.S."/>
            <person name="Whang K.S."/>
        </authorList>
    </citation>
    <scope>NUCLEOTIDE SEQUENCE [LARGE SCALE GENOMIC DNA]</scope>
    <source>
        <strain evidence="4 5">BH103</strain>
    </source>
</reference>
<dbReference type="GO" id="GO:0003676">
    <property type="term" value="F:nucleic acid binding"/>
    <property type="evidence" value="ECO:0007669"/>
    <property type="project" value="InterPro"/>
</dbReference>
<name>A0A7Z0LLB6_9GAMM</name>
<dbReference type="Pfam" id="PF17761">
    <property type="entry name" value="DUF1016_N"/>
    <property type="match status" value="1"/>
</dbReference>
<dbReference type="PANTHER" id="PTHR30547">
    <property type="entry name" value="UNCHARACTERIZED PROTEIN YHCG-RELATED"/>
    <property type="match status" value="1"/>
</dbReference>
<dbReference type="Proteomes" id="UP000586119">
    <property type="component" value="Unassembled WGS sequence"/>
</dbReference>
<dbReference type="AlphaFoldDB" id="A0A7Z0LLB6"/>
<dbReference type="RefSeq" id="WP_179930372.1">
    <property type="nucleotide sequence ID" value="NZ_JACCDF010000007.1"/>
</dbReference>
<evidence type="ECO:0000256" key="1">
    <source>
        <dbReference type="SAM" id="Coils"/>
    </source>
</evidence>
<evidence type="ECO:0000313" key="4">
    <source>
        <dbReference type="EMBL" id="NYS61053.1"/>
    </source>
</evidence>
<evidence type="ECO:0000259" key="2">
    <source>
        <dbReference type="Pfam" id="PF06250"/>
    </source>
</evidence>
<evidence type="ECO:0000259" key="3">
    <source>
        <dbReference type="Pfam" id="PF17761"/>
    </source>
</evidence>
<evidence type="ECO:0000313" key="5">
    <source>
        <dbReference type="Proteomes" id="UP000586119"/>
    </source>
</evidence>
<dbReference type="InterPro" id="IPR053148">
    <property type="entry name" value="PD-DEXK-like_domain"/>
</dbReference>
<feature type="domain" description="YhcG PDDEXK nuclease" evidence="2">
    <location>
        <begin position="184"/>
        <end position="336"/>
    </location>
</feature>
<dbReference type="InterPro" id="IPR011856">
    <property type="entry name" value="tRNA_endonuc-like_dom_sf"/>
</dbReference>
<dbReference type="InterPro" id="IPR041527">
    <property type="entry name" value="YhcG_N"/>
</dbReference>
<dbReference type="EMBL" id="JACCDF010000007">
    <property type="protein sequence ID" value="NYS61053.1"/>
    <property type="molecule type" value="Genomic_DNA"/>
</dbReference>
<dbReference type="Pfam" id="PF06250">
    <property type="entry name" value="YhcG_C"/>
    <property type="match status" value="1"/>
</dbReference>